<dbReference type="Pfam" id="PF05494">
    <property type="entry name" value="MlaC"/>
    <property type="match status" value="1"/>
</dbReference>
<dbReference type="InterPro" id="IPR042245">
    <property type="entry name" value="Tgt2/MlaC_sf"/>
</dbReference>
<dbReference type="Gene3D" id="3.10.450.710">
    <property type="entry name" value="Tgt2/MlaC"/>
    <property type="match status" value="1"/>
</dbReference>
<accession>A0A8J6T961</accession>
<evidence type="ECO:0000256" key="1">
    <source>
        <dbReference type="SAM" id="SignalP"/>
    </source>
</evidence>
<sequence length="200" mass="23305">MVCKYFLMIPLFIFMTLIIAGSSMAGKPTEDVRETTDKLIAIVSDPAMKTSDMAAERARRIREAVDERFDWREMSKRTLARHWKERSDREKEEFIDLFGMLMERTYLDRVEGYSGEKVLYVGERVDGKYGIVVVKIVTKKDTEILVKYKLKNKGGEWLAYDISIQGVSLVNNYRKQFSSIMTRSSYEDLVKKLKAKVEKE</sequence>
<protein>
    <submittedName>
        <fullName evidence="2">ABC transporter substrate-binding protein</fullName>
    </submittedName>
</protein>
<dbReference type="PANTHER" id="PTHR36573:SF1">
    <property type="entry name" value="INTERMEMBRANE PHOSPHOLIPID TRANSPORT SYSTEM BINDING PROTEIN MLAC"/>
    <property type="match status" value="1"/>
</dbReference>
<keyword evidence="1" id="KW-0732">Signal</keyword>
<dbReference type="InterPro" id="IPR008869">
    <property type="entry name" value="MlaC/ttg2D"/>
</dbReference>
<evidence type="ECO:0000313" key="2">
    <source>
        <dbReference type="EMBL" id="MBC8179214.1"/>
    </source>
</evidence>
<dbReference type="Proteomes" id="UP000650524">
    <property type="component" value="Unassembled WGS sequence"/>
</dbReference>
<evidence type="ECO:0000313" key="3">
    <source>
        <dbReference type="Proteomes" id="UP000650524"/>
    </source>
</evidence>
<dbReference type="PANTHER" id="PTHR36573">
    <property type="entry name" value="INTERMEMBRANE PHOSPHOLIPID TRANSPORT SYSTEM BINDING PROTEIN MLAC"/>
    <property type="match status" value="1"/>
</dbReference>
<feature type="signal peptide" evidence="1">
    <location>
        <begin position="1"/>
        <end position="25"/>
    </location>
</feature>
<dbReference type="EMBL" id="JACNJD010000359">
    <property type="protein sequence ID" value="MBC8179214.1"/>
    <property type="molecule type" value="Genomic_DNA"/>
</dbReference>
<reference evidence="2 3" key="1">
    <citation type="submission" date="2020-08" db="EMBL/GenBank/DDBJ databases">
        <title>Bridging the membrane lipid divide: bacteria of the FCB group superphylum have the potential to synthesize archaeal ether lipids.</title>
        <authorList>
            <person name="Villanueva L."/>
            <person name="Von Meijenfeldt F.A.B."/>
            <person name="Westbye A.B."/>
            <person name="Yadav S."/>
            <person name="Hopmans E.C."/>
            <person name="Dutilh B.E."/>
            <person name="Sinninghe Damste J.S."/>
        </authorList>
    </citation>
    <scope>NUCLEOTIDE SEQUENCE [LARGE SCALE GENOMIC DNA]</scope>
    <source>
        <strain evidence="2">NIOZ-UU27</strain>
    </source>
</reference>
<dbReference type="AlphaFoldDB" id="A0A8J6T961"/>
<gene>
    <name evidence="2" type="ORF">H8E19_17570</name>
</gene>
<dbReference type="PIRSF" id="PIRSF004649">
    <property type="entry name" value="MlaC"/>
    <property type="match status" value="1"/>
</dbReference>
<name>A0A8J6T961_9DELT</name>
<comment type="caution">
    <text evidence="2">The sequence shown here is derived from an EMBL/GenBank/DDBJ whole genome shotgun (WGS) entry which is preliminary data.</text>
</comment>
<proteinExistence type="predicted"/>
<feature type="chain" id="PRO_5035174820" evidence="1">
    <location>
        <begin position="26"/>
        <end position="200"/>
    </location>
</feature>
<organism evidence="2 3">
    <name type="scientific">Candidatus Desulfacyla euxinica</name>
    <dbReference type="NCBI Taxonomy" id="2841693"/>
    <lineage>
        <taxon>Bacteria</taxon>
        <taxon>Deltaproteobacteria</taxon>
        <taxon>Candidatus Desulfacyla</taxon>
    </lineage>
</organism>